<gene>
    <name evidence="1" type="ORF">LEA_05912</name>
</gene>
<protein>
    <submittedName>
        <fullName evidence="1">Uncharacterized protein</fullName>
    </submittedName>
</protein>
<dbReference type="AlphaFoldDB" id="K1URI6"/>
<dbReference type="EMBL" id="AJWY01003861">
    <property type="protein sequence ID" value="EKC74061.1"/>
    <property type="molecule type" value="Genomic_DNA"/>
</dbReference>
<reference evidence="1" key="1">
    <citation type="journal article" date="2013" name="Environ. Microbiol.">
        <title>Microbiota from the distal guts of lean and obese adolescents exhibit partial functional redundancy besides clear differences in community structure.</title>
        <authorList>
            <person name="Ferrer M."/>
            <person name="Ruiz A."/>
            <person name="Lanza F."/>
            <person name="Haange S.B."/>
            <person name="Oberbach A."/>
            <person name="Till H."/>
            <person name="Bargiela R."/>
            <person name="Campoy C."/>
            <person name="Segura M.T."/>
            <person name="Richter M."/>
            <person name="von Bergen M."/>
            <person name="Seifert J."/>
            <person name="Suarez A."/>
        </authorList>
    </citation>
    <scope>NUCLEOTIDE SEQUENCE</scope>
</reference>
<name>K1URI6_9ZZZZ</name>
<proteinExistence type="predicted"/>
<sequence>MKAILQTPKYMIPKVWLLEFVTSDFFNEISRKCGKHYAAIKEIGGSRKAR</sequence>
<accession>K1URI6</accession>
<evidence type="ECO:0000313" key="1">
    <source>
        <dbReference type="EMBL" id="EKC74061.1"/>
    </source>
</evidence>
<organism evidence="1">
    <name type="scientific">human gut metagenome</name>
    <dbReference type="NCBI Taxonomy" id="408170"/>
    <lineage>
        <taxon>unclassified sequences</taxon>
        <taxon>metagenomes</taxon>
        <taxon>organismal metagenomes</taxon>
    </lineage>
</organism>
<comment type="caution">
    <text evidence="1">The sequence shown here is derived from an EMBL/GenBank/DDBJ whole genome shotgun (WGS) entry which is preliminary data.</text>
</comment>